<evidence type="ECO:0000256" key="1">
    <source>
        <dbReference type="ARBA" id="ARBA00006889"/>
    </source>
</evidence>
<dbReference type="Proteomes" id="UP001333110">
    <property type="component" value="Unassembled WGS sequence"/>
</dbReference>
<gene>
    <name evidence="4" type="ORF">QYF61_011575</name>
</gene>
<dbReference type="InterPro" id="IPR002345">
    <property type="entry name" value="Lipocalin"/>
</dbReference>
<dbReference type="AlphaFoldDB" id="A0AAN7MR82"/>
<reference evidence="4 5" key="1">
    <citation type="journal article" date="2023" name="J. Hered.">
        <title>Chromosome-level genome of the wood stork (Mycteria americana) provides insight into avian chromosome evolution.</title>
        <authorList>
            <person name="Flamio R. Jr."/>
            <person name="Ramstad K.M."/>
        </authorList>
    </citation>
    <scope>NUCLEOTIDE SEQUENCE [LARGE SCALE GENOMIC DNA]</scope>
    <source>
        <strain evidence="4">JAX WOST 10</strain>
    </source>
</reference>
<protein>
    <recommendedName>
        <fullName evidence="3">Lipocalin/cytosolic fatty-acid binding domain-containing protein</fullName>
    </recommendedName>
</protein>
<dbReference type="InterPro" id="IPR000566">
    <property type="entry name" value="Lipocln_cytosolic_FA-bd_dom"/>
</dbReference>
<proteinExistence type="inferred from homology"/>
<evidence type="ECO:0000256" key="2">
    <source>
        <dbReference type="SAM" id="SignalP"/>
    </source>
</evidence>
<dbReference type="InterPro" id="IPR012674">
    <property type="entry name" value="Calycin"/>
</dbReference>
<feature type="signal peptide" evidence="2">
    <location>
        <begin position="1"/>
        <end position="20"/>
    </location>
</feature>
<keyword evidence="5" id="KW-1185">Reference proteome</keyword>
<comment type="similarity">
    <text evidence="1">Belongs to the calycin superfamily. Lipocalin family.</text>
</comment>
<dbReference type="SUPFAM" id="SSF50814">
    <property type="entry name" value="Lipocalins"/>
    <property type="match status" value="1"/>
</dbReference>
<dbReference type="PANTHER" id="PTHR11430:SF77">
    <property type="entry name" value="LIPOCALIN-LIKE 1 PROTEIN"/>
    <property type="match status" value="1"/>
</dbReference>
<evidence type="ECO:0000259" key="3">
    <source>
        <dbReference type="Pfam" id="PF00061"/>
    </source>
</evidence>
<feature type="non-terminal residue" evidence="4">
    <location>
        <position position="222"/>
    </location>
</feature>
<feature type="chain" id="PRO_5043049865" description="Lipocalin/cytosolic fatty-acid binding domain-containing protein" evidence="2">
    <location>
        <begin position="21"/>
        <end position="222"/>
    </location>
</feature>
<dbReference type="GO" id="GO:0036094">
    <property type="term" value="F:small molecule binding"/>
    <property type="evidence" value="ECO:0007669"/>
    <property type="project" value="InterPro"/>
</dbReference>
<dbReference type="Pfam" id="PF00061">
    <property type="entry name" value="Lipocalin"/>
    <property type="match status" value="2"/>
</dbReference>
<evidence type="ECO:0000313" key="5">
    <source>
        <dbReference type="Proteomes" id="UP001333110"/>
    </source>
</evidence>
<feature type="domain" description="Lipocalin/cytosolic fatty-acid binding" evidence="3">
    <location>
        <begin position="49"/>
        <end position="116"/>
    </location>
</feature>
<accession>A0AAN7MR82</accession>
<dbReference type="PANTHER" id="PTHR11430">
    <property type="entry name" value="LIPOCALIN"/>
    <property type="match status" value="1"/>
</dbReference>
<keyword evidence="2" id="KW-0732">Signal</keyword>
<evidence type="ECO:0000313" key="4">
    <source>
        <dbReference type="EMBL" id="KAK4811527.1"/>
    </source>
</evidence>
<dbReference type="EMBL" id="JAUNZN010000017">
    <property type="protein sequence ID" value="KAK4811527.1"/>
    <property type="molecule type" value="Genomic_DNA"/>
</dbReference>
<organism evidence="4 5">
    <name type="scientific">Mycteria americana</name>
    <name type="common">Wood stork</name>
    <dbReference type="NCBI Taxonomy" id="33587"/>
    <lineage>
        <taxon>Eukaryota</taxon>
        <taxon>Metazoa</taxon>
        <taxon>Chordata</taxon>
        <taxon>Craniata</taxon>
        <taxon>Vertebrata</taxon>
        <taxon>Euteleostomi</taxon>
        <taxon>Archelosauria</taxon>
        <taxon>Archosauria</taxon>
        <taxon>Dinosauria</taxon>
        <taxon>Saurischia</taxon>
        <taxon>Theropoda</taxon>
        <taxon>Coelurosauria</taxon>
        <taxon>Aves</taxon>
        <taxon>Neognathae</taxon>
        <taxon>Neoaves</taxon>
        <taxon>Aequornithes</taxon>
        <taxon>Ciconiiformes</taxon>
        <taxon>Ciconiidae</taxon>
        <taxon>Mycteria</taxon>
    </lineage>
</organism>
<comment type="caution">
    <text evidence="4">The sequence shown here is derived from an EMBL/GenBank/DDBJ whole genome shotgun (WGS) entry which is preliminary data.</text>
</comment>
<feature type="domain" description="Lipocalin/cytosolic fatty-acid binding" evidence="3">
    <location>
        <begin position="141"/>
        <end position="209"/>
    </location>
</feature>
<name>A0AAN7MR82_MYCAM</name>
<sequence length="222" mass="24187">MTAALPSLALALLCLLRAGAEVPVQPGFDAEKVLVALPNPTGDVLLQFAGTWHVAAAVSNCPEFLKMKNGMKSSIATISFTPEGDLAMKLVWPLLDKCQKFELLFQRSGQAGHYMGTWAAEVPGLCHVAQLGTIWGPLAAQEKRELRVMETDYGHYAIVHELQQSGQESRTALQLLTREQDASPQLLQKFEELIPTTGLTKDMLAVLPKSGECQEDQCTKAI</sequence>
<dbReference type="Gene3D" id="2.40.128.20">
    <property type="match status" value="1"/>
</dbReference>